<keyword evidence="5 7" id="KW-1133">Transmembrane helix</keyword>
<feature type="transmembrane region" description="Helical" evidence="7">
    <location>
        <begin position="283"/>
        <end position="301"/>
    </location>
</feature>
<protein>
    <recommendedName>
        <fullName evidence="12">ABC transporter</fullName>
    </recommendedName>
</protein>
<dbReference type="GO" id="GO:0005886">
    <property type="term" value="C:plasma membrane"/>
    <property type="evidence" value="ECO:0007669"/>
    <property type="project" value="UniProtKB-SubCell"/>
</dbReference>
<dbReference type="SUPFAM" id="SSF52540">
    <property type="entry name" value="P-loop containing nucleoside triphosphate hydrolases"/>
    <property type="match status" value="1"/>
</dbReference>
<dbReference type="InterPro" id="IPR039421">
    <property type="entry name" value="Type_1_exporter"/>
</dbReference>
<proteinExistence type="predicted"/>
<dbReference type="GO" id="GO:0016887">
    <property type="term" value="F:ATP hydrolysis activity"/>
    <property type="evidence" value="ECO:0007669"/>
    <property type="project" value="InterPro"/>
</dbReference>
<evidence type="ECO:0008006" key="12">
    <source>
        <dbReference type="Google" id="ProtNLM"/>
    </source>
</evidence>
<evidence type="ECO:0000256" key="1">
    <source>
        <dbReference type="ARBA" id="ARBA00004651"/>
    </source>
</evidence>
<keyword evidence="2 7" id="KW-0812">Transmembrane</keyword>
<evidence type="ECO:0000256" key="7">
    <source>
        <dbReference type="SAM" id="Phobius"/>
    </source>
</evidence>
<keyword evidence="6 7" id="KW-0472">Membrane</keyword>
<evidence type="ECO:0000259" key="9">
    <source>
        <dbReference type="PROSITE" id="PS50929"/>
    </source>
</evidence>
<dbReference type="InterPro" id="IPR003593">
    <property type="entry name" value="AAA+_ATPase"/>
</dbReference>
<keyword evidence="4" id="KW-0067">ATP-binding</keyword>
<dbReference type="PANTHER" id="PTHR43394:SF1">
    <property type="entry name" value="ATP-BINDING CASSETTE SUB-FAMILY B MEMBER 10, MITOCHONDRIAL"/>
    <property type="match status" value="1"/>
</dbReference>
<dbReference type="PANTHER" id="PTHR43394">
    <property type="entry name" value="ATP-DEPENDENT PERMEASE MDL1, MITOCHONDRIAL"/>
    <property type="match status" value="1"/>
</dbReference>
<comment type="caution">
    <text evidence="10">The sequence shown here is derived from an EMBL/GenBank/DDBJ whole genome shotgun (WGS) entry which is preliminary data.</text>
</comment>
<evidence type="ECO:0000256" key="4">
    <source>
        <dbReference type="ARBA" id="ARBA00022840"/>
    </source>
</evidence>
<evidence type="ECO:0000256" key="3">
    <source>
        <dbReference type="ARBA" id="ARBA00022741"/>
    </source>
</evidence>
<keyword evidence="3" id="KW-0547">Nucleotide-binding</keyword>
<dbReference type="EMBL" id="BLXX01000004">
    <property type="protein sequence ID" value="GFO59388.1"/>
    <property type="molecule type" value="Genomic_DNA"/>
</dbReference>
<feature type="domain" description="ABC transporter" evidence="8">
    <location>
        <begin position="458"/>
        <end position="688"/>
    </location>
</feature>
<dbReference type="InterPro" id="IPR003439">
    <property type="entry name" value="ABC_transporter-like_ATP-bd"/>
</dbReference>
<evidence type="ECO:0000313" key="11">
    <source>
        <dbReference type="Proteomes" id="UP000556026"/>
    </source>
</evidence>
<dbReference type="Proteomes" id="UP000556026">
    <property type="component" value="Unassembled WGS sequence"/>
</dbReference>
<name>A0A6V8MHC6_9BACT</name>
<evidence type="ECO:0000256" key="5">
    <source>
        <dbReference type="ARBA" id="ARBA00022989"/>
    </source>
</evidence>
<feature type="transmembrane region" description="Helical" evidence="7">
    <location>
        <begin position="142"/>
        <end position="165"/>
    </location>
</feature>
<reference evidence="11" key="1">
    <citation type="submission" date="2020-06" db="EMBL/GenBank/DDBJ databases">
        <title>Draft genomic sequence of Geomonas sp. Red330.</title>
        <authorList>
            <person name="Itoh H."/>
            <person name="Zhenxing X."/>
            <person name="Ushijima N."/>
            <person name="Masuda Y."/>
            <person name="Shiratori Y."/>
            <person name="Senoo K."/>
        </authorList>
    </citation>
    <scope>NUCLEOTIDE SEQUENCE [LARGE SCALE GENOMIC DNA]</scope>
    <source>
        <strain evidence="11">Red330</strain>
    </source>
</reference>
<dbReference type="Pfam" id="PF00664">
    <property type="entry name" value="ABC_membrane"/>
    <property type="match status" value="1"/>
</dbReference>
<dbReference type="InterPro" id="IPR027417">
    <property type="entry name" value="P-loop_NTPase"/>
</dbReference>
<accession>A0A6V8MHC6</accession>
<gene>
    <name evidence="10" type="ORF">GMST_17130</name>
</gene>
<dbReference type="SUPFAM" id="SSF90123">
    <property type="entry name" value="ABC transporter transmembrane region"/>
    <property type="match status" value="1"/>
</dbReference>
<feature type="transmembrane region" description="Helical" evidence="7">
    <location>
        <begin position="258"/>
        <end position="277"/>
    </location>
</feature>
<dbReference type="Pfam" id="PF00005">
    <property type="entry name" value="ABC_tran"/>
    <property type="match status" value="1"/>
</dbReference>
<dbReference type="PROSITE" id="PS50893">
    <property type="entry name" value="ABC_TRANSPORTER_2"/>
    <property type="match status" value="1"/>
</dbReference>
<sequence length="688" mass="74484">MSDSTLIPIIEHSAMLVGQAVPRACLNEMAKEIDRAGAQEGMAALVQRVWKAGRLDGIPKPLANPDAPDCPFLARDPQHGWCVAVSRNPDGSWLAQPSAGRKVSIDGIGAECLSIPVRELTAGSQTRSLDVIWQTVGKYRSVFAEALLATFLINFLAIATSIYSLQVYDRVIPHNGYQTLFVLTAGVVLATLFNVVLTQVRGTILDKTSTLIDVELSEWFFERALGIHMSFRPKSVGTLSSQIKGLELVRGVMSSASLFLLADIPFAFFFIYIIYLIGGLVAVVPLIFFCISALSGILFLWKIKKYTKLNQGQSNRKVGLLVESIDSIEMVKANGAEFELQSRWNALNNEAAEVDDKLKRYSVLPGNIVSFLSQMAYVALVCFGAYLVTLHQMTMGALIACSIISGRILSPLGQLPGFMMRWGHAKSAIQGLDQLLSLPNELDDRAHALIPGHLEGQLKVEQAVFRYDREFAALEVGNLDIRPGERVGIIGSIGSGKSTLLKLASGLYRPAAGRVLLDGMDISLISPRVLRQAIFYLPQDIHLMSGTLRDNVLQGLPDPGDEAILEAAKKTGLFELVRQHPKGLALPISEGGRGISGGQRQAIGLTRMILAKPQIILLDEPTASMDAGTEALLVATLKQVVSEGATLLVATHKSALLPLLDRLLVMKGGKLHMDGPRDAVLSRLSGQG</sequence>
<comment type="subcellular location">
    <subcellularLocation>
        <location evidence="1">Cell membrane</location>
        <topology evidence="1">Multi-pass membrane protein</topology>
    </subcellularLocation>
</comment>
<feature type="domain" description="ABC transmembrane type-1" evidence="9">
    <location>
        <begin position="146"/>
        <end position="424"/>
    </location>
</feature>
<dbReference type="PROSITE" id="PS50929">
    <property type="entry name" value="ABC_TM1F"/>
    <property type="match status" value="1"/>
</dbReference>
<keyword evidence="11" id="KW-1185">Reference proteome</keyword>
<dbReference type="SMART" id="SM00382">
    <property type="entry name" value="AAA"/>
    <property type="match status" value="1"/>
</dbReference>
<dbReference type="GO" id="GO:0015421">
    <property type="term" value="F:ABC-type oligopeptide transporter activity"/>
    <property type="evidence" value="ECO:0007669"/>
    <property type="project" value="TreeGrafter"/>
</dbReference>
<dbReference type="RefSeq" id="WP_198424544.1">
    <property type="nucleotide sequence ID" value="NZ_BLXX01000004.1"/>
</dbReference>
<organism evidence="10 11">
    <name type="scientific">Geomonas silvestris</name>
    <dbReference type="NCBI Taxonomy" id="2740184"/>
    <lineage>
        <taxon>Bacteria</taxon>
        <taxon>Pseudomonadati</taxon>
        <taxon>Thermodesulfobacteriota</taxon>
        <taxon>Desulfuromonadia</taxon>
        <taxon>Geobacterales</taxon>
        <taxon>Geobacteraceae</taxon>
        <taxon>Geomonas</taxon>
    </lineage>
</organism>
<dbReference type="Gene3D" id="1.20.1560.10">
    <property type="entry name" value="ABC transporter type 1, transmembrane domain"/>
    <property type="match status" value="1"/>
</dbReference>
<dbReference type="AlphaFoldDB" id="A0A6V8MHC6"/>
<feature type="transmembrane region" description="Helical" evidence="7">
    <location>
        <begin position="177"/>
        <end position="197"/>
    </location>
</feature>
<dbReference type="InterPro" id="IPR011527">
    <property type="entry name" value="ABC1_TM_dom"/>
</dbReference>
<evidence type="ECO:0000259" key="8">
    <source>
        <dbReference type="PROSITE" id="PS50893"/>
    </source>
</evidence>
<dbReference type="GO" id="GO:0005524">
    <property type="term" value="F:ATP binding"/>
    <property type="evidence" value="ECO:0007669"/>
    <property type="project" value="UniProtKB-KW"/>
</dbReference>
<evidence type="ECO:0000313" key="10">
    <source>
        <dbReference type="EMBL" id="GFO59388.1"/>
    </source>
</evidence>
<dbReference type="Gene3D" id="3.40.50.300">
    <property type="entry name" value="P-loop containing nucleotide triphosphate hydrolases"/>
    <property type="match status" value="1"/>
</dbReference>
<evidence type="ECO:0000256" key="6">
    <source>
        <dbReference type="ARBA" id="ARBA00023136"/>
    </source>
</evidence>
<dbReference type="InterPro" id="IPR036640">
    <property type="entry name" value="ABC1_TM_sf"/>
</dbReference>
<feature type="transmembrane region" description="Helical" evidence="7">
    <location>
        <begin position="368"/>
        <end position="388"/>
    </location>
</feature>
<evidence type="ECO:0000256" key="2">
    <source>
        <dbReference type="ARBA" id="ARBA00022692"/>
    </source>
</evidence>